<dbReference type="KEGG" id="rsq:Rsph17025_0043"/>
<gene>
    <name evidence="1" type="ordered locus">Rsph17025_0043</name>
</gene>
<dbReference type="STRING" id="349102.Rsph17025_0043"/>
<dbReference type="eggNOG" id="COG4448">
    <property type="taxonomic scope" value="Bacteria"/>
</dbReference>
<dbReference type="BioCyc" id="RSPH349102:G1G8M-43-MONOMER"/>
<proteinExistence type="predicted"/>
<dbReference type="PANTHER" id="PTHR42110:SF1">
    <property type="entry name" value="L-ASPARAGINASE, PUTATIVE (AFU_ORTHOLOGUE AFUA_3G11890)-RELATED"/>
    <property type="match status" value="1"/>
</dbReference>
<dbReference type="EMBL" id="CP000661">
    <property type="protein sequence ID" value="ABP68955.1"/>
    <property type="molecule type" value="Genomic_DNA"/>
</dbReference>
<sequence>MTGPVKMVELWRGGLLESWHVGHAAVWSADAGLIEHWGEPETVIFPRSSCKMLQALPLLESGAGEGLSSERLALACASHQGSERHTRQVGRWLSELGLGEGDLRCGAHMPADVAERDRLVRAHEAPCQLHNNCSGKHAGFLMLSQRLKAGPEYVEIDHPVQRAVRAAFEEVTGEESPGLGIDGCSAPNFATTVAGLARAMAFFAAASAGGGARERAAARLVEAMIAHPDLVAGEGRACTELMRAMHGRAAIKTGAEAVFVAIVPEKRLGIALKIVDGATRASEAAIAALLVRHGMLDAGHPATLKRLNAVQSNWRGIETGIIRKAEGFA</sequence>
<evidence type="ECO:0000313" key="1">
    <source>
        <dbReference type="EMBL" id="ABP68955.1"/>
    </source>
</evidence>
<dbReference type="AlphaFoldDB" id="A4WNJ1"/>
<protein>
    <submittedName>
        <fullName evidence="1">L-asparaginase II</fullName>
    </submittedName>
</protein>
<name>A4WNJ1_CERS5</name>
<dbReference type="HOGENOM" id="CLU_062004_0_0_5"/>
<dbReference type="PANTHER" id="PTHR42110">
    <property type="entry name" value="L-ASPARAGINASE, PUTATIVE (AFU_ORTHOLOGUE AFUA_3G11890)-RELATED"/>
    <property type="match status" value="1"/>
</dbReference>
<accession>A4WNJ1</accession>
<dbReference type="Pfam" id="PF06089">
    <property type="entry name" value="Asparaginase_II"/>
    <property type="match status" value="1"/>
</dbReference>
<reference evidence="1" key="1">
    <citation type="submission" date="2007-04" db="EMBL/GenBank/DDBJ databases">
        <title>Complete sequence of chromosome of Rhodobacter sphaeroides ATCC 17025.</title>
        <authorList>
            <consortium name="US DOE Joint Genome Institute"/>
            <person name="Copeland A."/>
            <person name="Lucas S."/>
            <person name="Lapidus A."/>
            <person name="Barry K."/>
            <person name="Detter J.C."/>
            <person name="Glavina del Rio T."/>
            <person name="Hammon N."/>
            <person name="Israni S."/>
            <person name="Dalin E."/>
            <person name="Tice H."/>
            <person name="Pitluck S."/>
            <person name="Chertkov O."/>
            <person name="Brettin T."/>
            <person name="Bruce D."/>
            <person name="Han C."/>
            <person name="Schmutz J."/>
            <person name="Larimer F."/>
            <person name="Land M."/>
            <person name="Hauser L."/>
            <person name="Kyrpides N."/>
            <person name="Kim E."/>
            <person name="Richardson P."/>
            <person name="Mackenzie C."/>
            <person name="Choudhary M."/>
            <person name="Donohue T.J."/>
            <person name="Kaplan S."/>
        </authorList>
    </citation>
    <scope>NUCLEOTIDE SEQUENCE [LARGE SCALE GENOMIC DNA]</scope>
    <source>
        <strain evidence="1">ATCC 17025</strain>
    </source>
</reference>
<dbReference type="InterPro" id="IPR010349">
    <property type="entry name" value="Asparaginase_II"/>
</dbReference>
<organism evidence="1">
    <name type="scientific">Cereibacter sphaeroides (strain ATCC 17025 / ATH 2.4.3)</name>
    <name type="common">Rhodobacter sphaeroides</name>
    <dbReference type="NCBI Taxonomy" id="349102"/>
    <lineage>
        <taxon>Bacteria</taxon>
        <taxon>Pseudomonadati</taxon>
        <taxon>Pseudomonadota</taxon>
        <taxon>Alphaproteobacteria</taxon>
        <taxon>Rhodobacterales</taxon>
        <taxon>Paracoccaceae</taxon>
        <taxon>Cereibacter</taxon>
    </lineage>
</organism>